<dbReference type="PANTHER" id="PTHR43025:SF3">
    <property type="entry name" value="MONOGALACTOSYLDIACYLGLYCEROL SYNTHASE 1, CHLOROPLASTIC"/>
    <property type="match status" value="1"/>
</dbReference>
<comment type="caution">
    <text evidence="1">The sequence shown here is derived from an EMBL/GenBank/DDBJ whole genome shotgun (WGS) entry which is preliminary data.</text>
</comment>
<keyword evidence="2" id="KW-1185">Reference proteome</keyword>
<keyword evidence="1" id="KW-0808">Transferase</keyword>
<dbReference type="SUPFAM" id="SSF53756">
    <property type="entry name" value="UDP-Glycosyltransferase/glycogen phosphorylase"/>
    <property type="match status" value="1"/>
</dbReference>
<dbReference type="OrthoDB" id="9815663at2"/>
<sequence>MAKIKVMFPRVEAGFGHIMTCNAVEEIFSKKYGSRVEVININFYSDTQDAKLKKYGEFLKTQVRNYTAHPMLGHFATFSCEFWGTDLSTWGTLKFQVPGSYKKGIEFLQSFQPDVVFSTHWATNYYAELMNPKPFTVMYCPDALLNKLFKFRADLSLVSMETGYTEAKRDTTYDSSNLKLVPFCIRNDAFKMKETKESARKKLNLPDKFTVVLAEGGYGRGAMKKIVTKLLKEHVPVTVIPVCGKNEELLEYFKKLTPTEEITFLPQGFITNIFEYMVASDLFCGKAGNMIAEPTFFGVPSIITGTSTSIETNIGDYYINYVHCAVKEFHPSRVVKIIKRCVKDPTILVPYIKAAKDHHSSYGAEATADLLWEEIVKRFPQVLDEKQEENK</sequence>
<organism evidence="1 2">
    <name type="scientific">Anaeroplasma bactoclasticum</name>
    <dbReference type="NCBI Taxonomy" id="2088"/>
    <lineage>
        <taxon>Bacteria</taxon>
        <taxon>Bacillati</taxon>
        <taxon>Mycoplasmatota</taxon>
        <taxon>Mollicutes</taxon>
        <taxon>Anaeroplasmatales</taxon>
        <taxon>Anaeroplasmataceae</taxon>
        <taxon>Anaeroplasma</taxon>
    </lineage>
</organism>
<accession>A0A397RSZ8</accession>
<name>A0A397RSZ8_9MOLU</name>
<reference evidence="1 2" key="1">
    <citation type="submission" date="2018-08" db="EMBL/GenBank/DDBJ databases">
        <title>Genomic Encyclopedia of Archaeal and Bacterial Type Strains, Phase II (KMG-II): from individual species to whole genera.</title>
        <authorList>
            <person name="Goeker M."/>
        </authorList>
    </citation>
    <scope>NUCLEOTIDE SEQUENCE [LARGE SCALE GENOMIC DNA]</scope>
    <source>
        <strain evidence="1 2">ATCC 27112</strain>
    </source>
</reference>
<protein>
    <submittedName>
        <fullName evidence="1">UDP-N-acetylglucosamine:LPS N-acetylglucosamine transferase</fullName>
    </submittedName>
</protein>
<dbReference type="RefSeq" id="WP_119016558.1">
    <property type="nucleotide sequence ID" value="NZ_QXEV01000017.1"/>
</dbReference>
<evidence type="ECO:0000313" key="1">
    <source>
        <dbReference type="EMBL" id="RIA75539.1"/>
    </source>
</evidence>
<evidence type="ECO:0000313" key="2">
    <source>
        <dbReference type="Proteomes" id="UP000266506"/>
    </source>
</evidence>
<dbReference type="Proteomes" id="UP000266506">
    <property type="component" value="Unassembled WGS sequence"/>
</dbReference>
<dbReference type="InterPro" id="IPR050519">
    <property type="entry name" value="Glycosyltransf_28_UgtP"/>
</dbReference>
<gene>
    <name evidence="1" type="ORF">EI71_01435</name>
</gene>
<dbReference type="AlphaFoldDB" id="A0A397RSZ8"/>
<dbReference type="EMBL" id="QXEV01000017">
    <property type="protein sequence ID" value="RIA75539.1"/>
    <property type="molecule type" value="Genomic_DNA"/>
</dbReference>
<dbReference type="PANTHER" id="PTHR43025">
    <property type="entry name" value="MONOGALACTOSYLDIACYLGLYCEROL SYNTHASE"/>
    <property type="match status" value="1"/>
</dbReference>
<proteinExistence type="predicted"/>
<dbReference type="Gene3D" id="3.40.50.2000">
    <property type="entry name" value="Glycogen Phosphorylase B"/>
    <property type="match status" value="1"/>
</dbReference>
<dbReference type="InParanoid" id="A0A397RSZ8"/>
<dbReference type="GO" id="GO:0016740">
    <property type="term" value="F:transferase activity"/>
    <property type="evidence" value="ECO:0007669"/>
    <property type="project" value="UniProtKB-KW"/>
</dbReference>